<evidence type="ECO:0000313" key="3">
    <source>
        <dbReference type="Proteomes" id="UP000614601"/>
    </source>
</evidence>
<dbReference type="AlphaFoldDB" id="A0A811KA02"/>
<proteinExistence type="predicted"/>
<dbReference type="OrthoDB" id="10458163at2759"/>
<accession>A0A811KA02</accession>
<gene>
    <name evidence="2" type="ORF">BOKJ2_LOCUS4826</name>
</gene>
<dbReference type="EMBL" id="CAJFCW020000002">
    <property type="protein sequence ID" value="CAG9098718.1"/>
    <property type="molecule type" value="Genomic_DNA"/>
</dbReference>
<dbReference type="Proteomes" id="UP000783686">
    <property type="component" value="Unassembled WGS sequence"/>
</dbReference>
<keyword evidence="3" id="KW-1185">Reference proteome</keyword>
<comment type="caution">
    <text evidence="2">The sequence shown here is derived from an EMBL/GenBank/DDBJ whole genome shotgun (WGS) entry which is preliminary data.</text>
</comment>
<keyword evidence="1" id="KW-0732">Signal</keyword>
<protein>
    <submittedName>
        <fullName evidence="2">Uncharacterized protein</fullName>
    </submittedName>
</protein>
<reference evidence="2" key="1">
    <citation type="submission" date="2020-09" db="EMBL/GenBank/DDBJ databases">
        <authorList>
            <person name="Kikuchi T."/>
        </authorList>
    </citation>
    <scope>NUCLEOTIDE SEQUENCE</scope>
    <source>
        <strain evidence="2">SH1</strain>
    </source>
</reference>
<evidence type="ECO:0000313" key="2">
    <source>
        <dbReference type="EMBL" id="CAD5213025.1"/>
    </source>
</evidence>
<feature type="signal peptide" evidence="1">
    <location>
        <begin position="1"/>
        <end position="17"/>
    </location>
</feature>
<feature type="chain" id="PRO_5036408285" evidence="1">
    <location>
        <begin position="18"/>
        <end position="168"/>
    </location>
</feature>
<evidence type="ECO:0000256" key="1">
    <source>
        <dbReference type="SAM" id="SignalP"/>
    </source>
</evidence>
<dbReference type="Proteomes" id="UP000614601">
    <property type="component" value="Unassembled WGS sequence"/>
</dbReference>
<name>A0A811KA02_9BILA</name>
<dbReference type="PROSITE" id="PS51257">
    <property type="entry name" value="PROKAR_LIPOPROTEIN"/>
    <property type="match status" value="1"/>
</dbReference>
<organism evidence="2 3">
    <name type="scientific">Bursaphelenchus okinawaensis</name>
    <dbReference type="NCBI Taxonomy" id="465554"/>
    <lineage>
        <taxon>Eukaryota</taxon>
        <taxon>Metazoa</taxon>
        <taxon>Ecdysozoa</taxon>
        <taxon>Nematoda</taxon>
        <taxon>Chromadorea</taxon>
        <taxon>Rhabditida</taxon>
        <taxon>Tylenchina</taxon>
        <taxon>Tylenchomorpha</taxon>
        <taxon>Aphelenchoidea</taxon>
        <taxon>Aphelenchoididae</taxon>
        <taxon>Bursaphelenchus</taxon>
    </lineage>
</organism>
<dbReference type="EMBL" id="CAJFDH010000002">
    <property type="protein sequence ID" value="CAD5213025.1"/>
    <property type="molecule type" value="Genomic_DNA"/>
</dbReference>
<sequence>MLKTLLFFALAVSTTSACWSVGVGNKPDFSLGNKYDLKAPDQLTLYGNKRYFPEEGMKAIYELFWSDPNLSKESPPNNYHVDCKVEPSHGNVEVYTFKLIATFNTSLGKTSCKVAIVDVDKQQISEYSPEVSKEVAVDQVEPLENKIKNLGGLGAVGVEEAILKHLQI</sequence>